<comment type="function">
    <text evidence="1 9">May be involved in recombinational repair of damaged DNA.</text>
</comment>
<reference evidence="12" key="2">
    <citation type="journal article" date="2021" name="PeerJ">
        <title>Extensive microbial diversity within the chicken gut microbiome revealed by metagenomics and culture.</title>
        <authorList>
            <person name="Gilroy R."/>
            <person name="Ravi A."/>
            <person name="Getino M."/>
            <person name="Pursley I."/>
            <person name="Horton D.L."/>
            <person name="Alikhan N.F."/>
            <person name="Baker D."/>
            <person name="Gharbi K."/>
            <person name="Hall N."/>
            <person name="Watson M."/>
            <person name="Adriaenssens E.M."/>
            <person name="Foster-Nyarko E."/>
            <person name="Jarju S."/>
            <person name="Secka A."/>
            <person name="Antonio M."/>
            <person name="Oren A."/>
            <person name="Chaudhuri R.R."/>
            <person name="La Ragione R."/>
            <person name="Hildebrand F."/>
            <person name="Pallen M.J."/>
        </authorList>
    </citation>
    <scope>NUCLEOTIDE SEQUENCE</scope>
    <source>
        <strain evidence="12">CHK152-2871</strain>
    </source>
</reference>
<comment type="caution">
    <text evidence="12">The sequence shown here is derived from an EMBL/GenBank/DDBJ whole genome shotgun (WGS) entry which is preliminary data.</text>
</comment>
<evidence type="ECO:0000313" key="12">
    <source>
        <dbReference type="EMBL" id="HIS74910.1"/>
    </source>
</evidence>
<dbReference type="InterPro" id="IPR004604">
    <property type="entry name" value="DNA_recomb/repair_RecN"/>
</dbReference>
<feature type="domain" description="RecF/RecN/SMC N-terminal" evidence="11">
    <location>
        <begin position="1"/>
        <end position="505"/>
    </location>
</feature>
<dbReference type="GO" id="GO:0009432">
    <property type="term" value="P:SOS response"/>
    <property type="evidence" value="ECO:0007669"/>
    <property type="project" value="TreeGrafter"/>
</dbReference>
<dbReference type="PANTHER" id="PTHR11059">
    <property type="entry name" value="DNA REPAIR PROTEIN RECN"/>
    <property type="match status" value="1"/>
</dbReference>
<evidence type="ECO:0000256" key="9">
    <source>
        <dbReference type="PIRNR" id="PIRNR003128"/>
    </source>
</evidence>
<protein>
    <recommendedName>
        <fullName evidence="3 9">DNA repair protein RecN</fullName>
    </recommendedName>
    <alternativeName>
        <fullName evidence="8 9">Recombination protein N</fullName>
    </alternativeName>
</protein>
<evidence type="ECO:0000256" key="2">
    <source>
        <dbReference type="ARBA" id="ARBA00009441"/>
    </source>
</evidence>
<keyword evidence="6" id="KW-0067">ATP-binding</keyword>
<dbReference type="InterPro" id="IPR027417">
    <property type="entry name" value="P-loop_NTPase"/>
</dbReference>
<evidence type="ECO:0000256" key="6">
    <source>
        <dbReference type="ARBA" id="ARBA00022840"/>
    </source>
</evidence>
<evidence type="ECO:0000259" key="11">
    <source>
        <dbReference type="Pfam" id="PF02463"/>
    </source>
</evidence>
<dbReference type="CDD" id="cd03241">
    <property type="entry name" value="ABC_RecN"/>
    <property type="match status" value="1"/>
</dbReference>
<dbReference type="GO" id="GO:0043590">
    <property type="term" value="C:bacterial nucleoid"/>
    <property type="evidence" value="ECO:0007669"/>
    <property type="project" value="TreeGrafter"/>
</dbReference>
<keyword evidence="4" id="KW-0547">Nucleotide-binding</keyword>
<organism evidence="12 13">
    <name type="scientific">Candidatus Galligastranaerophilus intestinavium</name>
    <dbReference type="NCBI Taxonomy" id="2840836"/>
    <lineage>
        <taxon>Bacteria</taxon>
        <taxon>Candidatus Galligastranaerophilus</taxon>
    </lineage>
</organism>
<proteinExistence type="inferred from homology"/>
<dbReference type="Proteomes" id="UP000886865">
    <property type="component" value="Unassembled WGS sequence"/>
</dbReference>
<dbReference type="Pfam" id="PF02463">
    <property type="entry name" value="SMC_N"/>
    <property type="match status" value="1"/>
</dbReference>
<dbReference type="GO" id="GO:0006310">
    <property type="term" value="P:DNA recombination"/>
    <property type="evidence" value="ECO:0007669"/>
    <property type="project" value="InterPro"/>
</dbReference>
<evidence type="ECO:0000256" key="10">
    <source>
        <dbReference type="SAM" id="Coils"/>
    </source>
</evidence>
<dbReference type="Gene3D" id="3.40.50.300">
    <property type="entry name" value="P-loop containing nucleotide triphosphate hydrolases"/>
    <property type="match status" value="2"/>
</dbReference>
<dbReference type="GO" id="GO:0005524">
    <property type="term" value="F:ATP binding"/>
    <property type="evidence" value="ECO:0007669"/>
    <property type="project" value="UniProtKB-KW"/>
</dbReference>
<keyword evidence="10" id="KW-0175">Coiled coil</keyword>
<evidence type="ECO:0000256" key="1">
    <source>
        <dbReference type="ARBA" id="ARBA00003618"/>
    </source>
</evidence>
<evidence type="ECO:0000256" key="3">
    <source>
        <dbReference type="ARBA" id="ARBA00021315"/>
    </source>
</evidence>
<dbReference type="AlphaFoldDB" id="A0A9D1FKJ7"/>
<evidence type="ECO:0000256" key="8">
    <source>
        <dbReference type="ARBA" id="ARBA00033408"/>
    </source>
</evidence>
<dbReference type="PIRSF" id="PIRSF003128">
    <property type="entry name" value="RecN"/>
    <property type="match status" value="1"/>
</dbReference>
<keyword evidence="5 9" id="KW-0227">DNA damage</keyword>
<comment type="similarity">
    <text evidence="2 9">Belongs to the RecN family.</text>
</comment>
<reference evidence="12" key="1">
    <citation type="submission" date="2020-10" db="EMBL/GenBank/DDBJ databases">
        <authorList>
            <person name="Gilroy R."/>
        </authorList>
    </citation>
    <scope>NUCLEOTIDE SEQUENCE</scope>
    <source>
        <strain evidence="12">CHK152-2871</strain>
    </source>
</reference>
<name>A0A9D1FKJ7_9BACT</name>
<dbReference type="NCBIfam" id="TIGR00634">
    <property type="entry name" value="recN"/>
    <property type="match status" value="1"/>
</dbReference>
<gene>
    <name evidence="12" type="primary">recN</name>
    <name evidence="12" type="ORF">IAA86_07810</name>
</gene>
<accession>A0A9D1FKJ7</accession>
<evidence type="ECO:0000313" key="13">
    <source>
        <dbReference type="Proteomes" id="UP000886865"/>
    </source>
</evidence>
<sequence>MIKSVLIKNFILIDELFLEFENGFNVLTGETGAGKSIILKAIDTVMGARVHKDVIFNKEKPALVEITFLHSKKDLQNLKDFDLTEETVISREITPNSQKIRLNGALVNLETIKELREYLLDIHSQNQSYTYVLPKYHIELLDAYCKNSDSDFSKNLLVYEQSYKEFSDVSKKLAMLKENNSKNLQEIDFLKFQINELDSAAVYEGEEEELNRELDVLSNIQSLKEMTYGLYYSLGADDGVCDALSKMKALLSSAVGYDKKLEEVESAFIEAHENLKFCSDFLREYSQNLEDNPQRLNEVNERLSLILKLKRKYGDIFEARENFGRKLSEIEGDFSSFDELESRQAQLEKEIDSLSKKLSSVRKERAQELSEMIVKELRKLELPKAEFEIRILEKQPDTKGIDDVEFLISTNVSSNLAPLAKVASGGEISRVMLAIKTVFAKVDMVSTIIFDEIDTGVSGKASNALADEISKLSQDIQVFAITHQPIIAARANAHFRISKSQDSVTKVCAKKLESEEEKLEAIASLASGEVNSISVSFAKELLKS</sequence>
<keyword evidence="7 9" id="KW-0234">DNA repair</keyword>
<dbReference type="PANTHER" id="PTHR11059:SF0">
    <property type="entry name" value="DNA REPAIR PROTEIN RECN"/>
    <property type="match status" value="1"/>
</dbReference>
<evidence type="ECO:0000256" key="7">
    <source>
        <dbReference type="ARBA" id="ARBA00023204"/>
    </source>
</evidence>
<dbReference type="SUPFAM" id="SSF52540">
    <property type="entry name" value="P-loop containing nucleoside triphosphate hydrolases"/>
    <property type="match status" value="1"/>
</dbReference>
<feature type="coiled-coil region" evidence="10">
    <location>
        <begin position="337"/>
        <end position="371"/>
    </location>
</feature>
<dbReference type="EMBL" id="DVJQ01000066">
    <property type="protein sequence ID" value="HIS74910.1"/>
    <property type="molecule type" value="Genomic_DNA"/>
</dbReference>
<dbReference type="GO" id="GO:0006281">
    <property type="term" value="P:DNA repair"/>
    <property type="evidence" value="ECO:0007669"/>
    <property type="project" value="UniProtKB-KW"/>
</dbReference>
<evidence type="ECO:0000256" key="5">
    <source>
        <dbReference type="ARBA" id="ARBA00022763"/>
    </source>
</evidence>
<evidence type="ECO:0000256" key="4">
    <source>
        <dbReference type="ARBA" id="ARBA00022741"/>
    </source>
</evidence>
<dbReference type="InterPro" id="IPR003395">
    <property type="entry name" value="RecF/RecN/SMC_N"/>
</dbReference>